<dbReference type="STRING" id="1499688.BN000_02966"/>
<dbReference type="AlphaFoldDB" id="A0A0U1NYC1"/>
<organism evidence="1 2">
    <name type="scientific">Neobacillus massiliamazoniensis</name>
    <dbReference type="NCBI Taxonomy" id="1499688"/>
    <lineage>
        <taxon>Bacteria</taxon>
        <taxon>Bacillati</taxon>
        <taxon>Bacillota</taxon>
        <taxon>Bacilli</taxon>
        <taxon>Bacillales</taxon>
        <taxon>Bacillaceae</taxon>
        <taxon>Neobacillus</taxon>
    </lineage>
</organism>
<keyword evidence="2" id="KW-1185">Reference proteome</keyword>
<dbReference type="OrthoDB" id="2961057at2"/>
<sequence>MNWIQYLTEKSLYVKSILSSQKQMGIDKVHFRQLTPVLNRLLEYAPQEAQEFLKHKTDTSAQCLLTWLATIGEIIKLDNGYYAIWPACNLVLPRTKQQIGVRYVLDHEIQPITITSKPNKTKPILAMTDYLYTSSLQETLNDYKSFTKSNDIDTIYRFTKHGKQQVTKNFTPNELYFAEKKQVFVHGGHKTDRFLAKFQNGWHIQQVAERNVRRVYYALNARAGRYYTYSLKKHTVYTELELQFCLPHEEFAMISLIGMPKIFKNAKTFYIPNMYVEDMIAILQRLEMKERC</sequence>
<accession>A0A0U1NYC1</accession>
<evidence type="ECO:0000313" key="2">
    <source>
        <dbReference type="Proteomes" id="UP000199087"/>
    </source>
</evidence>
<protein>
    <submittedName>
        <fullName evidence="1">Uncharacterized protein</fullName>
    </submittedName>
</protein>
<dbReference type="EMBL" id="CVRB01000003">
    <property type="protein sequence ID" value="CRK83011.1"/>
    <property type="molecule type" value="Genomic_DNA"/>
</dbReference>
<dbReference type="Proteomes" id="UP000199087">
    <property type="component" value="Unassembled WGS sequence"/>
</dbReference>
<dbReference type="RefSeq" id="WP_090635307.1">
    <property type="nucleotide sequence ID" value="NZ_CVRB01000003.1"/>
</dbReference>
<proteinExistence type="predicted"/>
<evidence type="ECO:0000313" key="1">
    <source>
        <dbReference type="EMBL" id="CRK83011.1"/>
    </source>
</evidence>
<reference evidence="2" key="1">
    <citation type="submission" date="2015-05" db="EMBL/GenBank/DDBJ databases">
        <authorList>
            <person name="Urmite Genomes"/>
        </authorList>
    </citation>
    <scope>NUCLEOTIDE SEQUENCE [LARGE SCALE GENOMIC DNA]</scope>
    <source>
        <strain evidence="2">LF1</strain>
    </source>
</reference>
<name>A0A0U1NYC1_9BACI</name>
<gene>
    <name evidence="1" type="ORF">BN000_02966</name>
</gene>